<evidence type="ECO:0008006" key="3">
    <source>
        <dbReference type="Google" id="ProtNLM"/>
    </source>
</evidence>
<evidence type="ECO:0000313" key="2">
    <source>
        <dbReference type="Proteomes" id="UP000184447"/>
    </source>
</evidence>
<organism evidence="1 2">
    <name type="scientific">Clostridium grantii DSM 8605</name>
    <dbReference type="NCBI Taxonomy" id="1121316"/>
    <lineage>
        <taxon>Bacteria</taxon>
        <taxon>Bacillati</taxon>
        <taxon>Bacillota</taxon>
        <taxon>Clostridia</taxon>
        <taxon>Eubacteriales</taxon>
        <taxon>Clostridiaceae</taxon>
        <taxon>Clostridium</taxon>
    </lineage>
</organism>
<protein>
    <recommendedName>
        <fullName evidence="3">Type 4 fimbrial biogenesis protein PilX N-terminal domain-containing protein</fullName>
    </recommendedName>
</protein>
<evidence type="ECO:0000313" key="1">
    <source>
        <dbReference type="EMBL" id="SHH25910.1"/>
    </source>
</evidence>
<proteinExistence type="predicted"/>
<dbReference type="RefSeq" id="WP_073336757.1">
    <property type="nucleotide sequence ID" value="NZ_FQXM01000003.1"/>
</dbReference>
<gene>
    <name evidence="1" type="ORF">SAMN02745207_00544</name>
</gene>
<keyword evidence="2" id="KW-1185">Reference proteome</keyword>
<reference evidence="1 2" key="1">
    <citation type="submission" date="2016-11" db="EMBL/GenBank/DDBJ databases">
        <authorList>
            <person name="Jaros S."/>
            <person name="Januszkiewicz K."/>
            <person name="Wedrychowicz H."/>
        </authorList>
    </citation>
    <scope>NUCLEOTIDE SEQUENCE [LARGE SCALE GENOMIC DNA]</scope>
    <source>
        <strain evidence="1 2">DSM 8605</strain>
    </source>
</reference>
<name>A0A1M5RIC7_9CLOT</name>
<sequence length="150" mass="16429">MVKKKGSALLMVLIALMVLSLIGTAIISYSFSNFKLRKQVSDSYADRYIAEGGIDQSYGAIVKLSSEVESGTTLNALKSKIETEFNNKSNSYFDNLYNGDLKISISSQINTTLKIVVTSTYKNNETVIGNFEIIGNGQGFSVALTEKIFK</sequence>
<dbReference type="Proteomes" id="UP000184447">
    <property type="component" value="Unassembled WGS sequence"/>
</dbReference>
<accession>A0A1M5RIC7</accession>
<dbReference type="STRING" id="1121316.SAMN02745207_00544"/>
<dbReference type="EMBL" id="FQXM01000003">
    <property type="protein sequence ID" value="SHH25910.1"/>
    <property type="molecule type" value="Genomic_DNA"/>
</dbReference>
<dbReference type="AlphaFoldDB" id="A0A1M5RIC7"/>